<evidence type="ECO:0000313" key="3">
    <source>
        <dbReference type="Proteomes" id="UP000235162"/>
    </source>
</evidence>
<feature type="transmembrane region" description="Helical" evidence="1">
    <location>
        <begin position="178"/>
        <end position="198"/>
    </location>
</feature>
<name>A0AAP8MF59_9GAMM</name>
<dbReference type="AlphaFoldDB" id="A0AAP8MF59"/>
<keyword evidence="1" id="KW-0472">Membrane</keyword>
<protein>
    <submittedName>
        <fullName evidence="2">Uncharacterized protein</fullName>
    </submittedName>
</protein>
<gene>
    <name evidence="2" type="ORF">C0029_09755</name>
</gene>
<reference evidence="2 3" key="1">
    <citation type="submission" date="2018-01" db="EMBL/GenBank/DDBJ databases">
        <title>The draft genome sequence of Halioglobus japonicus S1-36.</title>
        <authorList>
            <person name="Du Z.-J."/>
            <person name="Shi M.-J."/>
        </authorList>
    </citation>
    <scope>NUCLEOTIDE SEQUENCE [LARGE SCALE GENOMIC DNA]</scope>
    <source>
        <strain evidence="2 3">S1-36</strain>
    </source>
</reference>
<accession>A0AAP8MF59</accession>
<proteinExistence type="predicted"/>
<feature type="transmembrane region" description="Helical" evidence="1">
    <location>
        <begin position="86"/>
        <end position="104"/>
    </location>
</feature>
<feature type="transmembrane region" description="Helical" evidence="1">
    <location>
        <begin position="7"/>
        <end position="26"/>
    </location>
</feature>
<comment type="caution">
    <text evidence="2">The sequence shown here is derived from an EMBL/GenBank/DDBJ whole genome shotgun (WGS) entry which is preliminary data.</text>
</comment>
<feature type="transmembrane region" description="Helical" evidence="1">
    <location>
        <begin position="42"/>
        <end position="65"/>
    </location>
</feature>
<keyword evidence="3" id="KW-1185">Reference proteome</keyword>
<sequence>MRRDPRQYIKLIVYVLLLVNFGNYIAEDMMIASHTVGEGATFLAWTAAFTTSIDLVAWFVLLFLFELETYLLSDEAFTKARTRLIHGVRLVCYLFLAHGIFSYGNTVLELRDVEQVAGVDNLCHWADSDVSWGKNIYYEELDQNNCQTLSQESEFYLIERGTVVTDGSGFELERQLTFIDLAEASTWLLILLFIELGVRLQDRGVAGGPLLRTVLGIKFFFYTMLWGAAAFWLYHGHYLYAWDEALWIFGFVAIEMNMSDWRKEIRAEEAELASACPGKP</sequence>
<keyword evidence="1" id="KW-0812">Transmembrane</keyword>
<evidence type="ECO:0000313" key="2">
    <source>
        <dbReference type="EMBL" id="PLW86667.1"/>
    </source>
</evidence>
<dbReference type="KEGG" id="hja:BST95_10735"/>
<dbReference type="Proteomes" id="UP000235162">
    <property type="component" value="Unassembled WGS sequence"/>
</dbReference>
<keyword evidence="1" id="KW-1133">Transmembrane helix</keyword>
<organism evidence="2 3">
    <name type="scientific">Halioglobus japonicus</name>
    <dbReference type="NCBI Taxonomy" id="930805"/>
    <lineage>
        <taxon>Bacteria</taxon>
        <taxon>Pseudomonadati</taxon>
        <taxon>Pseudomonadota</taxon>
        <taxon>Gammaproteobacteria</taxon>
        <taxon>Cellvibrionales</taxon>
        <taxon>Halieaceae</taxon>
        <taxon>Halioglobus</taxon>
    </lineage>
</organism>
<dbReference type="EMBL" id="PKUR01000002">
    <property type="protein sequence ID" value="PLW86667.1"/>
    <property type="molecule type" value="Genomic_DNA"/>
</dbReference>
<feature type="transmembrane region" description="Helical" evidence="1">
    <location>
        <begin position="210"/>
        <end position="233"/>
    </location>
</feature>
<evidence type="ECO:0000256" key="1">
    <source>
        <dbReference type="SAM" id="Phobius"/>
    </source>
</evidence>